<dbReference type="Proteomes" id="UP000834106">
    <property type="component" value="Chromosome 1"/>
</dbReference>
<name>A0AAD1YMS3_9LAMI</name>
<evidence type="ECO:0000256" key="1">
    <source>
        <dbReference type="SAM" id="MobiDB-lite"/>
    </source>
</evidence>
<organism evidence="2 3">
    <name type="scientific">Fraxinus pennsylvanica</name>
    <dbReference type="NCBI Taxonomy" id="56036"/>
    <lineage>
        <taxon>Eukaryota</taxon>
        <taxon>Viridiplantae</taxon>
        <taxon>Streptophyta</taxon>
        <taxon>Embryophyta</taxon>
        <taxon>Tracheophyta</taxon>
        <taxon>Spermatophyta</taxon>
        <taxon>Magnoliopsida</taxon>
        <taxon>eudicotyledons</taxon>
        <taxon>Gunneridae</taxon>
        <taxon>Pentapetalae</taxon>
        <taxon>asterids</taxon>
        <taxon>lamiids</taxon>
        <taxon>Lamiales</taxon>
        <taxon>Oleaceae</taxon>
        <taxon>Oleeae</taxon>
        <taxon>Fraxinus</taxon>
    </lineage>
</organism>
<gene>
    <name evidence="2" type="ORF">FPE_LOCUS1662</name>
</gene>
<keyword evidence="3" id="KW-1185">Reference proteome</keyword>
<evidence type="ECO:0000313" key="2">
    <source>
        <dbReference type="EMBL" id="CAI9754231.1"/>
    </source>
</evidence>
<feature type="region of interest" description="Disordered" evidence="1">
    <location>
        <begin position="1"/>
        <end position="33"/>
    </location>
</feature>
<protein>
    <submittedName>
        <fullName evidence="2">Uncharacterized protein</fullName>
    </submittedName>
</protein>
<sequence length="149" mass="15584">MNSPSSNYSIADLPLETDGWRRSRRKLSGEKGLGSAAAAATEITLLDPSVTDANSRAFSSITKPLQIPNGSPVSAIGSAPTSGLLQSVPGFDLMLGYNTNSPNSIYPSIPSESSAIPSTLQVSLQVPSVPAAPTLLGKRAKQRRDGDWM</sequence>
<dbReference type="EMBL" id="OU503036">
    <property type="protein sequence ID" value="CAI9754231.1"/>
    <property type="molecule type" value="Genomic_DNA"/>
</dbReference>
<reference evidence="2" key="1">
    <citation type="submission" date="2023-05" db="EMBL/GenBank/DDBJ databases">
        <authorList>
            <person name="Huff M."/>
        </authorList>
    </citation>
    <scope>NUCLEOTIDE SEQUENCE</scope>
</reference>
<dbReference type="AlphaFoldDB" id="A0AAD1YMS3"/>
<evidence type="ECO:0000313" key="3">
    <source>
        <dbReference type="Proteomes" id="UP000834106"/>
    </source>
</evidence>
<accession>A0AAD1YMS3</accession>
<proteinExistence type="predicted"/>